<evidence type="ECO:0000313" key="1">
    <source>
        <dbReference type="EnsemblMetazoa" id="Aqu2.1.34243_001"/>
    </source>
</evidence>
<dbReference type="InParanoid" id="A0A1X7V2L2"/>
<name>A0A1X7V2L2_AMPQE</name>
<organism evidence="1">
    <name type="scientific">Amphimedon queenslandica</name>
    <name type="common">Sponge</name>
    <dbReference type="NCBI Taxonomy" id="400682"/>
    <lineage>
        <taxon>Eukaryota</taxon>
        <taxon>Metazoa</taxon>
        <taxon>Porifera</taxon>
        <taxon>Demospongiae</taxon>
        <taxon>Heteroscleromorpha</taxon>
        <taxon>Haplosclerida</taxon>
        <taxon>Niphatidae</taxon>
        <taxon>Amphimedon</taxon>
    </lineage>
</organism>
<dbReference type="AlphaFoldDB" id="A0A1X7V2L2"/>
<protein>
    <recommendedName>
        <fullName evidence="2">Peptide-O-fucosyltransferase</fullName>
    </recommendedName>
</protein>
<dbReference type="EnsemblMetazoa" id="Aqu2.1.34243_001">
    <property type="protein sequence ID" value="Aqu2.1.34243_001"/>
    <property type="gene ID" value="Aqu2.1.34243"/>
</dbReference>
<proteinExistence type="predicted"/>
<reference evidence="1" key="1">
    <citation type="submission" date="2017-05" db="UniProtKB">
        <authorList>
            <consortium name="EnsemblMetazoa"/>
        </authorList>
    </citation>
    <scope>IDENTIFICATION</scope>
</reference>
<sequence length="433" mass="49654">MLSMRRKIAIAALSIAALYLLVTLCRLNETHNRDARYILVPSKEEEGMQGLRITPPPVEASSKSHGRFVLAAHFWEKTTMAVTNMFSLLKIAHDLDAVVPVPFLLKSSLGAFPNRGGVKNFSSHFNYYSSPSLHALFKLDKYESSPPSGLAKLVSYEYFLRELKSQKLQLFYIRIYHGRRKKLHRQSKQIRCSHSSKYFYNNHFPWMRTTCCFVPSHVPILPQEIAKSCGFNDLKSFVVVFQEWRGISAKNRFRLLVPPSYVANYTPPQPSSLEQSNLVVKCANQFMTEVVGKKVEFIGVHLRTEKLGINHKKHGLNDTKCLVKTFRKVKQVQSETGIKKILYFADYYWTFYKKILDSFNAKVTSFDPKEFNCMQSSAFVAQVEQNIMSQASRLIVCGGGSFQKVAMDRFTHRIRVNGSHHKPFIIDGCDLKR</sequence>
<evidence type="ECO:0008006" key="2">
    <source>
        <dbReference type="Google" id="ProtNLM"/>
    </source>
</evidence>
<accession>A0A1X7V2L2</accession>